<reference evidence="3" key="1">
    <citation type="submission" date="2020-04" db="EMBL/GenBank/DDBJ databases">
        <title>Analysis of mating type loci in Filobasidium floriforme.</title>
        <authorList>
            <person name="Nowrousian M."/>
        </authorList>
    </citation>
    <scope>NUCLEOTIDE SEQUENCE</scope>
    <source>
        <strain evidence="3">CBS 6242</strain>
    </source>
</reference>
<dbReference type="EMBL" id="JABELV010000090">
    <property type="protein sequence ID" value="KAG7531461.1"/>
    <property type="molecule type" value="Genomic_DNA"/>
</dbReference>
<keyword evidence="4" id="KW-1185">Reference proteome</keyword>
<feature type="region of interest" description="Disordered" evidence="2">
    <location>
        <begin position="1"/>
        <end position="26"/>
    </location>
</feature>
<dbReference type="AlphaFoldDB" id="A0A8K0JKF3"/>
<evidence type="ECO:0000313" key="4">
    <source>
        <dbReference type="Proteomes" id="UP000812966"/>
    </source>
</evidence>
<accession>A0A8K0JKF3</accession>
<comment type="similarity">
    <text evidence="1">Belongs to the perilipin family.</text>
</comment>
<organism evidence="3 4">
    <name type="scientific">Filobasidium floriforme</name>
    <dbReference type="NCBI Taxonomy" id="5210"/>
    <lineage>
        <taxon>Eukaryota</taxon>
        <taxon>Fungi</taxon>
        <taxon>Dikarya</taxon>
        <taxon>Basidiomycota</taxon>
        <taxon>Agaricomycotina</taxon>
        <taxon>Tremellomycetes</taxon>
        <taxon>Filobasidiales</taxon>
        <taxon>Filobasidiaceae</taxon>
        <taxon>Filobasidium</taxon>
    </lineage>
</organism>
<dbReference type="Proteomes" id="UP000812966">
    <property type="component" value="Unassembled WGS sequence"/>
</dbReference>
<dbReference type="InterPro" id="IPR004279">
    <property type="entry name" value="Perilipin"/>
</dbReference>
<comment type="caution">
    <text evidence="3">The sequence shown here is derived from an EMBL/GenBank/DDBJ whole genome shotgun (WGS) entry which is preliminary data.</text>
</comment>
<evidence type="ECO:0000256" key="2">
    <source>
        <dbReference type="SAM" id="MobiDB-lite"/>
    </source>
</evidence>
<dbReference type="Pfam" id="PF03036">
    <property type="entry name" value="Perilipin"/>
    <property type="match status" value="1"/>
</dbReference>
<proteinExistence type="inferred from homology"/>
<protein>
    <submittedName>
        <fullName evidence="3">Uncharacterized protein</fullName>
    </submittedName>
</protein>
<sequence>MIAEFEGDTTQLAKPADEPVNRDTNGSTLTDLKIVDRVAHIPLVADGLVTFETVIKANQFTASLYQTATGIAAKSLDMASPVINRTQPLIAKADGLANQGLDMVEARFPYAFKATTDEIISNAKGIYDQRVGHLLPNEVVKRVIEQIYELKDRLAATGQAAGGQVHSISTGIAEQLHKLAQHAEIPASTKEALIAAYGDIKDIVGKEESTAQGKATEILHYVQSKVQPELERLTNSVFKQKGQAVETEKTS</sequence>
<name>A0A8K0JKF3_9TREE</name>
<gene>
    <name evidence="3" type="ORF">FFLO_04321</name>
</gene>
<evidence type="ECO:0000256" key="1">
    <source>
        <dbReference type="ARBA" id="ARBA00006311"/>
    </source>
</evidence>
<evidence type="ECO:0000313" key="3">
    <source>
        <dbReference type="EMBL" id="KAG7531461.1"/>
    </source>
</evidence>